<dbReference type="RefSeq" id="XP_028469171.1">
    <property type="nucleotide sequence ID" value="XM_028614877.1"/>
</dbReference>
<protein>
    <submittedName>
        <fullName evidence="1">Uncharacterized protein</fullName>
    </submittedName>
</protein>
<evidence type="ECO:0000313" key="1">
    <source>
        <dbReference type="EMBL" id="ROT41365.1"/>
    </source>
</evidence>
<dbReference type="AlphaFoldDB" id="A0A3N2Q411"/>
<dbReference type="Proteomes" id="UP000272025">
    <property type="component" value="Unassembled WGS sequence"/>
</dbReference>
<accession>A0A3N2Q411</accession>
<dbReference type="GeneID" id="39583354"/>
<gene>
    <name evidence="1" type="ORF">SODALDRAFT_377046</name>
</gene>
<reference evidence="1 2" key="1">
    <citation type="journal article" date="2018" name="Mol. Ecol.">
        <title>The obligate alkalophilic soda-lake fungus Sodiomyces alkalinus has shifted to a protein diet.</title>
        <authorList>
            <person name="Grum-Grzhimaylo A.A."/>
            <person name="Falkoski D.L."/>
            <person name="van den Heuvel J."/>
            <person name="Valero-Jimenez C.A."/>
            <person name="Min B."/>
            <person name="Choi I.G."/>
            <person name="Lipzen A."/>
            <person name="Daum C.G."/>
            <person name="Aanen D.K."/>
            <person name="Tsang A."/>
            <person name="Henrissat B."/>
            <person name="Bilanenko E.N."/>
            <person name="de Vries R.P."/>
            <person name="van Kan J.A.L."/>
            <person name="Grigoriev I.V."/>
            <person name="Debets A.J.M."/>
        </authorList>
    </citation>
    <scope>NUCLEOTIDE SEQUENCE [LARGE SCALE GENOMIC DNA]</scope>
    <source>
        <strain evidence="1 2">F11</strain>
    </source>
</reference>
<proteinExistence type="predicted"/>
<evidence type="ECO:0000313" key="2">
    <source>
        <dbReference type="Proteomes" id="UP000272025"/>
    </source>
</evidence>
<keyword evidence="2" id="KW-1185">Reference proteome</keyword>
<name>A0A3N2Q411_SODAK</name>
<organism evidence="1 2">
    <name type="scientific">Sodiomyces alkalinus (strain CBS 110278 / VKM F-3762 / F11)</name>
    <name type="common">Alkaliphilic filamentous fungus</name>
    <dbReference type="NCBI Taxonomy" id="1314773"/>
    <lineage>
        <taxon>Eukaryota</taxon>
        <taxon>Fungi</taxon>
        <taxon>Dikarya</taxon>
        <taxon>Ascomycota</taxon>
        <taxon>Pezizomycotina</taxon>
        <taxon>Sordariomycetes</taxon>
        <taxon>Hypocreomycetidae</taxon>
        <taxon>Glomerellales</taxon>
        <taxon>Plectosphaerellaceae</taxon>
        <taxon>Sodiomyces</taxon>
    </lineage>
</organism>
<dbReference type="EMBL" id="ML119052">
    <property type="protein sequence ID" value="ROT41365.1"/>
    <property type="molecule type" value="Genomic_DNA"/>
</dbReference>
<sequence>MNVFASRIVGPLPPAVGFLVSVVNTLSARIACVALVRAAPPASSRQIDLCNRHGTQFVQGRLDEGQTVNHRTSVRLSAVRHQIVTGSCIVMHLNRAPVRKQAALSSMQMTKH</sequence>